<comment type="caution">
    <text evidence="3">The sequence shown here is derived from an EMBL/GenBank/DDBJ whole genome shotgun (WGS) entry which is preliminary data.</text>
</comment>
<dbReference type="PANTHER" id="PTHR22946:SF12">
    <property type="entry name" value="CONIDIAL PIGMENT BIOSYNTHESIS PROTEIN AYG1 (AFU_ORTHOLOGUE AFUA_2G17550)"/>
    <property type="match status" value="1"/>
</dbReference>
<evidence type="ECO:0000256" key="1">
    <source>
        <dbReference type="ARBA" id="ARBA00038115"/>
    </source>
</evidence>
<accession>A0A8H5EPT7</accession>
<dbReference type="Proteomes" id="UP000558688">
    <property type="component" value="Unassembled WGS sequence"/>
</dbReference>
<dbReference type="InterPro" id="IPR029058">
    <property type="entry name" value="AB_hydrolase_fold"/>
</dbReference>
<dbReference type="Pfam" id="PF12697">
    <property type="entry name" value="Abhydrolase_6"/>
    <property type="match status" value="1"/>
</dbReference>
<evidence type="ECO:0000313" key="3">
    <source>
        <dbReference type="EMBL" id="KAF5268880.1"/>
    </source>
</evidence>
<evidence type="ECO:0000313" key="4">
    <source>
        <dbReference type="Proteomes" id="UP000558688"/>
    </source>
</evidence>
<sequence length="488" mass="54734">MSSEMILQAIVIMGPITKAKDRPRKAQVHHHNHQFLDSKSTIRFHHEDILFLFSLHASISSLCTLLSLLNAGAVRAKEKENPILFLNEDDSFNFDILTGLGQMANDGADVNPVLSAAKKIIPGDFESYIKSWFDLANNTKTQALDPKVAYDPINVRATWFSVSNYFRRADAYNRANWDDPRINDYWDEQRAAFDKAIAALPVPAERVEIPAGDFNVSGIWYSQPIKNNQTKLLPTLMLTQGFDAAQEDLYSTVVAPALARGYNIFSFEGPGQPTVRREQGVGFIPDWERVVTPVVDYLLSQKSSFIDPKKLVLYGHSFGGYLAARAAAFEPRLTALMLNGGIWDAYTGYAAHLTPELRKLLEIGDKEAFDKAMSKIHDDPDIPTTTKWGILQGLWCFKTKSPYEFFQLTKSYNLRGGITDRIQMPVWIADGEFETLQSGQSKPVAEALGDRAELHMFNGTAGYHCQTGAPQEFGRVIFAWLDKILNKN</sequence>
<evidence type="ECO:0000259" key="2">
    <source>
        <dbReference type="Pfam" id="PF12697"/>
    </source>
</evidence>
<protein>
    <recommendedName>
        <fullName evidence="2">AB hydrolase-1 domain-containing protein</fullName>
    </recommendedName>
</protein>
<dbReference type="EMBL" id="JAAFOW010000028">
    <property type="protein sequence ID" value="KAF5268880.1"/>
    <property type="molecule type" value="Genomic_DNA"/>
</dbReference>
<reference evidence="3" key="1">
    <citation type="submission" date="2020-02" db="EMBL/GenBank/DDBJ databases">
        <title>Identification and distribution of gene clusters putatively required for synthesis of sphingolipid metabolism inhibitors in phylogenetically diverse species of the filamentous fungus Fusarium.</title>
        <authorList>
            <person name="Kim H.-S."/>
            <person name="Busman M."/>
            <person name="Brown D.W."/>
            <person name="Divon H."/>
            <person name="Uhlig S."/>
            <person name="Proctor R.H."/>
        </authorList>
    </citation>
    <scope>NUCLEOTIDE SEQUENCE [LARGE SCALE GENOMIC DNA]</scope>
    <source>
        <strain evidence="3">NRRL 39464</strain>
    </source>
</reference>
<dbReference type="PANTHER" id="PTHR22946">
    <property type="entry name" value="DIENELACTONE HYDROLASE DOMAIN-CONTAINING PROTEIN-RELATED"/>
    <property type="match status" value="1"/>
</dbReference>
<organism evidence="3 4">
    <name type="scientific">Fusarium oxysporum</name>
    <name type="common">Fusarium vascular wilt</name>
    <dbReference type="NCBI Taxonomy" id="5507"/>
    <lineage>
        <taxon>Eukaryota</taxon>
        <taxon>Fungi</taxon>
        <taxon>Dikarya</taxon>
        <taxon>Ascomycota</taxon>
        <taxon>Pezizomycotina</taxon>
        <taxon>Sordariomycetes</taxon>
        <taxon>Hypocreomycetidae</taxon>
        <taxon>Hypocreales</taxon>
        <taxon>Nectriaceae</taxon>
        <taxon>Fusarium</taxon>
        <taxon>Fusarium oxysporum species complex</taxon>
    </lineage>
</organism>
<dbReference type="InterPro" id="IPR050261">
    <property type="entry name" value="FrsA_esterase"/>
</dbReference>
<comment type="similarity">
    <text evidence="1">Belongs to the AB hydrolase superfamily. FUS2 hydrolase family.</text>
</comment>
<feature type="domain" description="AB hydrolase-1" evidence="2">
    <location>
        <begin position="251"/>
        <end position="345"/>
    </location>
</feature>
<proteinExistence type="inferred from homology"/>
<dbReference type="Gene3D" id="3.40.50.1820">
    <property type="entry name" value="alpha/beta hydrolase"/>
    <property type="match status" value="1"/>
</dbReference>
<name>A0A8H5EPT7_FUSOX</name>
<dbReference type="AlphaFoldDB" id="A0A8H5EPT7"/>
<dbReference type="InterPro" id="IPR000073">
    <property type="entry name" value="AB_hydrolase_1"/>
</dbReference>
<dbReference type="Gene3D" id="1.20.1440.110">
    <property type="entry name" value="acylaminoacyl peptidase"/>
    <property type="match status" value="1"/>
</dbReference>
<gene>
    <name evidence="3" type="ORF">FOXYS1_216</name>
</gene>
<dbReference type="SUPFAM" id="SSF53474">
    <property type="entry name" value="alpha/beta-Hydrolases"/>
    <property type="match status" value="1"/>
</dbReference>